<dbReference type="Proteomes" id="UP001165085">
    <property type="component" value="Unassembled WGS sequence"/>
</dbReference>
<dbReference type="EMBL" id="BRXY01000254">
    <property type="protein sequence ID" value="GMH81136.1"/>
    <property type="molecule type" value="Genomic_DNA"/>
</dbReference>
<evidence type="ECO:0000313" key="2">
    <source>
        <dbReference type="EMBL" id="GMH81136.1"/>
    </source>
</evidence>
<feature type="region of interest" description="Disordered" evidence="1">
    <location>
        <begin position="411"/>
        <end position="444"/>
    </location>
</feature>
<keyword evidence="3" id="KW-1185">Reference proteome</keyword>
<sequence length="444" mass="50006">MSSTTSVFHQKVETKLIDIEKRRSNGALKKSLDDFATLINEITVFLEESTEENIDEEGEEEEEYLTFELIRMRSMSAYQLALTSLQTKNSTIADSYLYKLGFLTRLSSDIFNYDSLSETAKSIPSTSSPLAVVSDILHPDLFKSAKAAFSESSSFWTYHSYPTTTFFSYNLPLKSLKKTLVSELVRVIYEALTPKFPVLRKAKSAEFWAHGRTGEGQHQFHYDLDEVALAEGKLRSPIVSCVLYLECDGVNNPTLICNKRINGEDDNTGWVCFPEENRLVAFPGELLHSVVPGIPREGGGRRTTFMVGFWDEVNCSEAGGAGEDSLGPNMRFNNGDELEWAKEMKVNTGDTDLGRVKDEDIWRIEKVWEGVKEGDEDDFEEYHDADVEFTGRFFLRTEGADEIDVEVLRGMGGVDDTNNNNNDALDSESESDSERRSSKKSKKC</sequence>
<organism evidence="2 3">
    <name type="scientific">Triparma strigata</name>
    <dbReference type="NCBI Taxonomy" id="1606541"/>
    <lineage>
        <taxon>Eukaryota</taxon>
        <taxon>Sar</taxon>
        <taxon>Stramenopiles</taxon>
        <taxon>Ochrophyta</taxon>
        <taxon>Bolidophyceae</taxon>
        <taxon>Parmales</taxon>
        <taxon>Triparmaceae</taxon>
        <taxon>Triparma</taxon>
    </lineage>
</organism>
<protein>
    <submittedName>
        <fullName evidence="2">Uncharacterized protein</fullName>
    </submittedName>
</protein>
<dbReference type="OrthoDB" id="64523at2759"/>
<evidence type="ECO:0000313" key="3">
    <source>
        <dbReference type="Proteomes" id="UP001165085"/>
    </source>
</evidence>
<proteinExistence type="predicted"/>
<dbReference type="AlphaFoldDB" id="A0A9W7B2Z1"/>
<reference evidence="3" key="1">
    <citation type="journal article" date="2023" name="Commun. Biol.">
        <title>Genome analysis of Parmales, the sister group of diatoms, reveals the evolutionary specialization of diatoms from phago-mixotrophs to photoautotrophs.</title>
        <authorList>
            <person name="Ban H."/>
            <person name="Sato S."/>
            <person name="Yoshikawa S."/>
            <person name="Yamada K."/>
            <person name="Nakamura Y."/>
            <person name="Ichinomiya M."/>
            <person name="Sato N."/>
            <person name="Blanc-Mathieu R."/>
            <person name="Endo H."/>
            <person name="Kuwata A."/>
            <person name="Ogata H."/>
        </authorList>
    </citation>
    <scope>NUCLEOTIDE SEQUENCE [LARGE SCALE GENOMIC DNA]</scope>
    <source>
        <strain evidence="3">NIES 3701</strain>
    </source>
</reference>
<evidence type="ECO:0000256" key="1">
    <source>
        <dbReference type="SAM" id="MobiDB-lite"/>
    </source>
</evidence>
<gene>
    <name evidence="2" type="ORF">TrST_g8681</name>
</gene>
<name>A0A9W7B2Z1_9STRA</name>
<dbReference type="Gene3D" id="2.60.120.620">
    <property type="entry name" value="q2cbj1_9rhob like domain"/>
    <property type="match status" value="1"/>
</dbReference>
<accession>A0A9W7B2Z1</accession>
<comment type="caution">
    <text evidence="2">The sequence shown here is derived from an EMBL/GenBank/DDBJ whole genome shotgun (WGS) entry which is preliminary data.</text>
</comment>